<name>A0ABP9P2L4_9BACT</name>
<dbReference type="Proteomes" id="UP001499852">
    <property type="component" value="Unassembled WGS sequence"/>
</dbReference>
<protein>
    <recommendedName>
        <fullName evidence="3">DUF4034 domain-containing protein</fullName>
    </recommendedName>
</protein>
<organism evidence="1 2">
    <name type="scientific">Prosthecobacter algae</name>
    <dbReference type="NCBI Taxonomy" id="1144682"/>
    <lineage>
        <taxon>Bacteria</taxon>
        <taxon>Pseudomonadati</taxon>
        <taxon>Verrucomicrobiota</taxon>
        <taxon>Verrucomicrobiia</taxon>
        <taxon>Verrucomicrobiales</taxon>
        <taxon>Verrucomicrobiaceae</taxon>
        <taxon>Prosthecobacter</taxon>
    </lineage>
</organism>
<dbReference type="RefSeq" id="WP_345735979.1">
    <property type="nucleotide sequence ID" value="NZ_BAABIA010000003.1"/>
</dbReference>
<evidence type="ECO:0000313" key="1">
    <source>
        <dbReference type="EMBL" id="GAA5138494.1"/>
    </source>
</evidence>
<keyword evidence="2" id="KW-1185">Reference proteome</keyword>
<dbReference type="EMBL" id="BAABIA010000003">
    <property type="protein sequence ID" value="GAA5138494.1"/>
    <property type="molecule type" value="Genomic_DNA"/>
</dbReference>
<evidence type="ECO:0008006" key="3">
    <source>
        <dbReference type="Google" id="ProtNLM"/>
    </source>
</evidence>
<comment type="caution">
    <text evidence="1">The sequence shown here is derived from an EMBL/GenBank/DDBJ whole genome shotgun (WGS) entry which is preliminary data.</text>
</comment>
<proteinExistence type="predicted"/>
<accession>A0ABP9P2L4</accession>
<gene>
    <name evidence="1" type="ORF">GCM10023213_17370</name>
</gene>
<evidence type="ECO:0000313" key="2">
    <source>
        <dbReference type="Proteomes" id="UP001499852"/>
    </source>
</evidence>
<sequence length="217" mass="25475">MMFRLIKRLRVLLAGGLLFALWFFAPRQADMEQFDPAEMGRLESDMWRHYYEKSYVRLGADLFLASHGQYGFSPWDSVRMAWHAAKAARLTQPSQPRAQAFAVGIPPLVKYYEVIQKATGSPWKPEEMAPLELEWWVMRREKATWPQYGETISQLTAMTYQVPIERVREACLLRAEMMDYRDQRRNGGMKPEDWEHISKELGRSWQMLKTAVTTRPP</sequence>
<reference evidence="2" key="1">
    <citation type="journal article" date="2019" name="Int. J. Syst. Evol. Microbiol.">
        <title>The Global Catalogue of Microorganisms (GCM) 10K type strain sequencing project: providing services to taxonomists for standard genome sequencing and annotation.</title>
        <authorList>
            <consortium name="The Broad Institute Genomics Platform"/>
            <consortium name="The Broad Institute Genome Sequencing Center for Infectious Disease"/>
            <person name="Wu L."/>
            <person name="Ma J."/>
        </authorList>
    </citation>
    <scope>NUCLEOTIDE SEQUENCE [LARGE SCALE GENOMIC DNA]</scope>
    <source>
        <strain evidence="2">JCM 18053</strain>
    </source>
</reference>